<keyword evidence="2 12" id="KW-0639">Primosome</keyword>
<keyword evidence="1 12" id="KW-0240">DNA-directed RNA polymerase</keyword>
<dbReference type="NCBIfam" id="TIGR01391">
    <property type="entry name" value="dnaG"/>
    <property type="match status" value="1"/>
</dbReference>
<keyword evidence="10 12" id="KW-0238">DNA-binding</keyword>
<keyword evidence="9" id="KW-0460">Magnesium</keyword>
<comment type="function">
    <text evidence="12 13">RNA polymerase that catalyzes the synthesis of short RNA molecules used as primers for DNA polymerase during DNA replication.</text>
</comment>
<comment type="similarity">
    <text evidence="12 13">Belongs to the DnaG primase family.</text>
</comment>
<dbReference type="FunFam" id="3.90.580.10:FF:000001">
    <property type="entry name" value="DNA primase"/>
    <property type="match status" value="1"/>
</dbReference>
<keyword evidence="5 12" id="KW-0235">DNA replication</keyword>
<dbReference type="AlphaFoldDB" id="A0A2A5CE08"/>
<keyword evidence="4 12" id="KW-0548">Nucleotidyltransferase</keyword>
<comment type="subunit">
    <text evidence="12">Monomer. Interacts with DnaB.</text>
</comment>
<evidence type="ECO:0000313" key="17">
    <source>
        <dbReference type="EMBL" id="PCJ41745.1"/>
    </source>
</evidence>
<dbReference type="Gene3D" id="3.90.580.10">
    <property type="entry name" value="Zinc finger, CHC2-type domain"/>
    <property type="match status" value="1"/>
</dbReference>
<evidence type="ECO:0000256" key="13">
    <source>
        <dbReference type="PIRNR" id="PIRNR002811"/>
    </source>
</evidence>
<dbReference type="Pfam" id="PF08275">
    <property type="entry name" value="DNAG_N"/>
    <property type="match status" value="1"/>
</dbReference>
<dbReference type="Pfam" id="PF10410">
    <property type="entry name" value="DnaB_bind"/>
    <property type="match status" value="1"/>
</dbReference>
<dbReference type="Gene3D" id="3.40.1360.10">
    <property type="match status" value="1"/>
</dbReference>
<feature type="region of interest" description="Disordered" evidence="15">
    <location>
        <begin position="436"/>
        <end position="469"/>
    </location>
</feature>
<dbReference type="Proteomes" id="UP000228987">
    <property type="component" value="Unassembled WGS sequence"/>
</dbReference>
<dbReference type="InterPro" id="IPR034151">
    <property type="entry name" value="TOPRIM_DnaG_bac"/>
</dbReference>
<evidence type="ECO:0000256" key="1">
    <source>
        <dbReference type="ARBA" id="ARBA00022478"/>
    </source>
</evidence>
<dbReference type="Pfam" id="PF13155">
    <property type="entry name" value="Toprim_2"/>
    <property type="match status" value="1"/>
</dbReference>
<evidence type="ECO:0000256" key="11">
    <source>
        <dbReference type="ARBA" id="ARBA00023163"/>
    </source>
</evidence>
<evidence type="ECO:0000256" key="3">
    <source>
        <dbReference type="ARBA" id="ARBA00022679"/>
    </source>
</evidence>
<dbReference type="CDD" id="cd03364">
    <property type="entry name" value="TOPRIM_DnaG_primases"/>
    <property type="match status" value="1"/>
</dbReference>
<evidence type="ECO:0000256" key="10">
    <source>
        <dbReference type="ARBA" id="ARBA00023125"/>
    </source>
</evidence>
<dbReference type="Gene3D" id="1.20.50.20">
    <property type="entry name" value="DnaG, RNA polymerase domain, helical bundle"/>
    <property type="match status" value="1"/>
</dbReference>
<sequence>MSGFIPQSFIDDLLSRADIVDVVGACVTLRKTGKNYSGLCPFHQEKTPSFSVEPAKQFYYCFGCGKGGNAIGFIMDYENIEYPQAIESLANSMGLEVPREESVQLQQQRELNQRLYDVLQDASNYYQQQLRKHPEKNTVIKYLKDRGLSGEIARDFKLGFAPPGWQNLLGKLGATTDTKKALLNAGFLIENPENKRNPIYDRFRNRIMFPIRDQRGRVMAFGGRVIGDDKPKYLNSPETPVFHKGEELYGLYEAKQKVRKLERILIVEGYMDVIALAQNDINYCVATLGTATSTSHLKKLFKLVPEIVFCFDGDNAGRDAAWRALQQAIPLMEDGRSARFLFLPDGEDPDSQVRQIGSKAFVNSIGKATQLAEFFFENLCSQVDMESLEGKAKLGTLAMPLIKQFPAGLLHQLILDQLAKITGVDLDTLSKMSEEKSIATESHPNAPAEQPVFVNKPVDTSNKKARTKSTHSACRKAVNLILLKPGIVNNVEVNSSIRQLNNSDADLLFEVIELAKNTAAKSTHELLASIYGTPIGSQLIQLQDREQITPASGIESEFKEIVQYLARIAKRKETQNALLAEARKKLAAKKQ</sequence>
<evidence type="ECO:0000313" key="18">
    <source>
        <dbReference type="Proteomes" id="UP000228987"/>
    </source>
</evidence>
<dbReference type="FunFam" id="3.90.980.10:FF:000001">
    <property type="entry name" value="DNA primase"/>
    <property type="match status" value="1"/>
</dbReference>
<dbReference type="GO" id="GO:0008270">
    <property type="term" value="F:zinc ion binding"/>
    <property type="evidence" value="ECO:0007669"/>
    <property type="project" value="UniProtKB-UniRule"/>
</dbReference>
<accession>A0A2A5CE08</accession>
<dbReference type="SMART" id="SM00493">
    <property type="entry name" value="TOPRIM"/>
    <property type="match status" value="1"/>
</dbReference>
<dbReference type="HAMAP" id="MF_00974">
    <property type="entry name" value="DNA_primase_DnaG"/>
    <property type="match status" value="1"/>
</dbReference>
<dbReference type="PANTHER" id="PTHR30313:SF2">
    <property type="entry name" value="DNA PRIMASE"/>
    <property type="match status" value="1"/>
</dbReference>
<keyword evidence="8 12" id="KW-0862">Zinc</keyword>
<evidence type="ECO:0000256" key="7">
    <source>
        <dbReference type="ARBA" id="ARBA00022771"/>
    </source>
</evidence>
<dbReference type="PROSITE" id="PS50880">
    <property type="entry name" value="TOPRIM"/>
    <property type="match status" value="1"/>
</dbReference>
<dbReference type="GO" id="GO:0005737">
    <property type="term" value="C:cytoplasm"/>
    <property type="evidence" value="ECO:0007669"/>
    <property type="project" value="TreeGrafter"/>
</dbReference>
<proteinExistence type="inferred from homology"/>
<comment type="domain">
    <text evidence="12">Contains an N-terminal zinc-binding domain, a central core domain that contains the primase activity, and a C-terminal DnaB-binding domain.</text>
</comment>
<dbReference type="SMART" id="SM00400">
    <property type="entry name" value="ZnF_CHCC"/>
    <property type="match status" value="1"/>
</dbReference>
<evidence type="ECO:0000256" key="9">
    <source>
        <dbReference type="ARBA" id="ARBA00022842"/>
    </source>
</evidence>
<dbReference type="SUPFAM" id="SSF56731">
    <property type="entry name" value="DNA primase core"/>
    <property type="match status" value="1"/>
</dbReference>
<dbReference type="InterPro" id="IPR013264">
    <property type="entry name" value="DNAG_N"/>
</dbReference>
<dbReference type="InterPro" id="IPR016136">
    <property type="entry name" value="DNA_helicase_N/primase_C"/>
</dbReference>
<dbReference type="InterPro" id="IPR002694">
    <property type="entry name" value="Znf_CHC2"/>
</dbReference>
<evidence type="ECO:0000256" key="14">
    <source>
        <dbReference type="PIRSR" id="PIRSR002811-1"/>
    </source>
</evidence>
<protein>
    <recommendedName>
        <fullName evidence="12 13">DNA primase</fullName>
        <ecNumber evidence="12">2.7.7.101</ecNumber>
    </recommendedName>
</protein>
<dbReference type="GO" id="GO:1990077">
    <property type="term" value="C:primosome complex"/>
    <property type="evidence" value="ECO:0007669"/>
    <property type="project" value="UniProtKB-KW"/>
</dbReference>
<keyword evidence="3 12" id="KW-0808">Transferase</keyword>
<dbReference type="GO" id="GO:0000428">
    <property type="term" value="C:DNA-directed RNA polymerase complex"/>
    <property type="evidence" value="ECO:0007669"/>
    <property type="project" value="UniProtKB-KW"/>
</dbReference>
<dbReference type="PIRSF" id="PIRSF002811">
    <property type="entry name" value="DnaG"/>
    <property type="match status" value="1"/>
</dbReference>
<organism evidence="17 18">
    <name type="scientific">SAR86 cluster bacterium</name>
    <dbReference type="NCBI Taxonomy" id="2030880"/>
    <lineage>
        <taxon>Bacteria</taxon>
        <taxon>Pseudomonadati</taxon>
        <taxon>Pseudomonadota</taxon>
        <taxon>Gammaproteobacteria</taxon>
        <taxon>SAR86 cluster</taxon>
    </lineage>
</organism>
<dbReference type="SUPFAM" id="SSF117023">
    <property type="entry name" value="DNA primase DnaG, C-terminal domain"/>
    <property type="match status" value="1"/>
</dbReference>
<keyword evidence="11 12" id="KW-0804">Transcription</keyword>
<evidence type="ECO:0000256" key="4">
    <source>
        <dbReference type="ARBA" id="ARBA00022695"/>
    </source>
</evidence>
<keyword evidence="6 12" id="KW-0479">Metal-binding</keyword>
<dbReference type="InterPro" id="IPR030846">
    <property type="entry name" value="DnaG_bac"/>
</dbReference>
<keyword evidence="7 12" id="KW-0863">Zinc-finger</keyword>
<dbReference type="InterPro" id="IPR006295">
    <property type="entry name" value="DNA_primase_DnaG"/>
</dbReference>
<dbReference type="EMBL" id="NVWI01000004">
    <property type="protein sequence ID" value="PCJ41745.1"/>
    <property type="molecule type" value="Genomic_DNA"/>
</dbReference>
<comment type="caution">
    <text evidence="17">The sequence shown here is derived from an EMBL/GenBank/DDBJ whole genome shotgun (WGS) entry which is preliminary data.</text>
</comment>
<dbReference type="InterPro" id="IPR050219">
    <property type="entry name" value="DnaG_primase"/>
</dbReference>
<dbReference type="EC" id="2.7.7.101" evidence="12"/>
<dbReference type="FunFam" id="3.40.1360.10:FF:000002">
    <property type="entry name" value="DNA primase"/>
    <property type="match status" value="1"/>
</dbReference>
<dbReference type="Pfam" id="PF01807">
    <property type="entry name" value="Zn_ribbon_DnaG"/>
    <property type="match status" value="1"/>
</dbReference>
<dbReference type="Gene3D" id="1.10.860.10">
    <property type="entry name" value="DNAb Helicase, Chain A"/>
    <property type="match status" value="1"/>
</dbReference>
<evidence type="ECO:0000256" key="2">
    <source>
        <dbReference type="ARBA" id="ARBA00022515"/>
    </source>
</evidence>
<comment type="catalytic activity">
    <reaction evidence="12">
        <text>ssDNA + n NTP = ssDNA/pppN(pN)n-1 hybrid + (n-1) diphosphate.</text>
        <dbReference type="EC" id="2.7.7.101"/>
    </reaction>
</comment>
<dbReference type="GO" id="GO:0006269">
    <property type="term" value="P:DNA replication, synthesis of primer"/>
    <property type="evidence" value="ECO:0007669"/>
    <property type="project" value="UniProtKB-UniRule"/>
</dbReference>
<feature type="zinc finger region" description="CHC2-type" evidence="12 14">
    <location>
        <begin position="40"/>
        <end position="64"/>
    </location>
</feature>
<dbReference type="PANTHER" id="PTHR30313">
    <property type="entry name" value="DNA PRIMASE"/>
    <property type="match status" value="1"/>
</dbReference>
<dbReference type="InterPro" id="IPR006171">
    <property type="entry name" value="TOPRIM_dom"/>
</dbReference>
<dbReference type="InterPro" id="IPR037068">
    <property type="entry name" value="DNA_primase_core_N_sf"/>
</dbReference>
<evidence type="ECO:0000259" key="16">
    <source>
        <dbReference type="PROSITE" id="PS50880"/>
    </source>
</evidence>
<gene>
    <name evidence="12" type="primary">dnaG</name>
    <name evidence="17" type="ORF">COA71_06955</name>
</gene>
<comment type="cofactor">
    <cofactor evidence="12 13 14">
        <name>Zn(2+)</name>
        <dbReference type="ChEBI" id="CHEBI:29105"/>
    </cofactor>
    <text evidence="12 13 14">Binds 1 zinc ion per monomer.</text>
</comment>
<dbReference type="InterPro" id="IPR019475">
    <property type="entry name" value="DNA_primase_DnaB-bd"/>
</dbReference>
<dbReference type="GO" id="GO:0003899">
    <property type="term" value="F:DNA-directed RNA polymerase activity"/>
    <property type="evidence" value="ECO:0007669"/>
    <property type="project" value="UniProtKB-UniRule"/>
</dbReference>
<dbReference type="GO" id="GO:0003677">
    <property type="term" value="F:DNA binding"/>
    <property type="evidence" value="ECO:0007669"/>
    <property type="project" value="UniProtKB-KW"/>
</dbReference>
<evidence type="ECO:0000256" key="5">
    <source>
        <dbReference type="ARBA" id="ARBA00022705"/>
    </source>
</evidence>
<evidence type="ECO:0000256" key="8">
    <source>
        <dbReference type="ARBA" id="ARBA00022833"/>
    </source>
</evidence>
<dbReference type="SUPFAM" id="SSF57783">
    <property type="entry name" value="Zinc beta-ribbon"/>
    <property type="match status" value="1"/>
</dbReference>
<dbReference type="Gene3D" id="3.90.980.10">
    <property type="entry name" value="DNA primase, catalytic core, N-terminal domain"/>
    <property type="match status" value="1"/>
</dbReference>
<name>A0A2A5CE08_9GAMM</name>
<feature type="domain" description="Toprim" evidence="16">
    <location>
        <begin position="262"/>
        <end position="344"/>
    </location>
</feature>
<evidence type="ECO:0000256" key="12">
    <source>
        <dbReference type="HAMAP-Rule" id="MF_00974"/>
    </source>
</evidence>
<evidence type="ECO:0000256" key="15">
    <source>
        <dbReference type="SAM" id="MobiDB-lite"/>
    </source>
</evidence>
<evidence type="ECO:0000256" key="6">
    <source>
        <dbReference type="ARBA" id="ARBA00022723"/>
    </source>
</evidence>
<reference evidence="18" key="1">
    <citation type="submission" date="2017-08" db="EMBL/GenBank/DDBJ databases">
        <title>A dynamic microbial community with high functional redundancy inhabits the cold, oxic subseafloor aquifer.</title>
        <authorList>
            <person name="Tully B.J."/>
            <person name="Wheat C.G."/>
            <person name="Glazer B.T."/>
            <person name="Huber J.A."/>
        </authorList>
    </citation>
    <scope>NUCLEOTIDE SEQUENCE [LARGE SCALE GENOMIC DNA]</scope>
</reference>
<dbReference type="InterPro" id="IPR036977">
    <property type="entry name" value="DNA_primase_Znf_CHC2"/>
</dbReference>